<dbReference type="PROSITE" id="PS51257">
    <property type="entry name" value="PROKAR_LIPOPROTEIN"/>
    <property type="match status" value="1"/>
</dbReference>
<dbReference type="PANTHER" id="PTHR44757:SF2">
    <property type="entry name" value="BIOFILM ARCHITECTURE MAINTENANCE PROTEIN MBAA"/>
    <property type="match status" value="1"/>
</dbReference>
<dbReference type="SMART" id="SM00052">
    <property type="entry name" value="EAL"/>
    <property type="match status" value="1"/>
</dbReference>
<proteinExistence type="predicted"/>
<dbReference type="PROSITE" id="PS50887">
    <property type="entry name" value="GGDEF"/>
    <property type="match status" value="1"/>
</dbReference>
<dbReference type="InterPro" id="IPR000700">
    <property type="entry name" value="PAS-assoc_C"/>
</dbReference>
<feature type="domain" description="PAS" evidence="2">
    <location>
        <begin position="415"/>
        <end position="454"/>
    </location>
</feature>
<dbReference type="Gene3D" id="3.20.20.450">
    <property type="entry name" value="EAL domain"/>
    <property type="match status" value="1"/>
</dbReference>
<dbReference type="Pfam" id="PF13185">
    <property type="entry name" value="GAF_2"/>
    <property type="match status" value="1"/>
</dbReference>
<dbReference type="AlphaFoldDB" id="A0A0F9PFC5"/>
<dbReference type="InterPro" id="IPR043128">
    <property type="entry name" value="Rev_trsase/Diguanyl_cyclase"/>
</dbReference>
<dbReference type="SMART" id="SM00086">
    <property type="entry name" value="PAC"/>
    <property type="match status" value="1"/>
</dbReference>
<dbReference type="PANTHER" id="PTHR44757">
    <property type="entry name" value="DIGUANYLATE CYCLASE DGCP"/>
    <property type="match status" value="1"/>
</dbReference>
<evidence type="ECO:0008006" key="7">
    <source>
        <dbReference type="Google" id="ProtNLM"/>
    </source>
</evidence>
<feature type="domain" description="GGDEF" evidence="5">
    <location>
        <begin position="566"/>
        <end position="699"/>
    </location>
</feature>
<dbReference type="Pfam" id="PF00990">
    <property type="entry name" value="GGDEF"/>
    <property type="match status" value="1"/>
</dbReference>
<feature type="transmembrane region" description="Helical" evidence="1">
    <location>
        <begin position="208"/>
        <end position="226"/>
    </location>
</feature>
<sequence length="1092" mass="123799">MTFFTKHRLLILLSLLLAIIACAFVVLTHSQAKYNLHQEEQRLAENYFSAFNIAYQSNKNHLSNEHHSADINASTDSKFSFIFKSLALEFGVNAAILLNENNISNGSSSSVIQHNQYNTPIINGLIVEETTSDQIEYLIAASVDHTHSNAQNTSVNVEVRSFNNHIYLYSSRSLHDYISSEPDTSQLVIWQDITTRYDLLNKQFKITIYYAVTFFLFIAICVMFLLKRLSYRFNNVIDQQTIELRSRNEVLEQLLEDKPLGTILESIILAIEQIDPRASCSILLLDNDGKHLIHGAAPHLPDFYNKLVNGLAIGYGVGSCGTAAFTQARVVVEDIQSHPYWQDYTEIARKAKLGACWSEPIIGTDNMLLGTFAIYHAQPTSPSEDALKLIESAARLAAVVIQHKKTHDELLLSSRVFNAAREGIIVTDPQSKIIAVNPMFTDITGYSFDEVVGKDPSMLSSGKHNAAFYEAMWQSVMTNGHWQGEVWNRKKNGQLYAEQLTISSLLDEAGQPRHYLSLFSDITNSKEQQQSLEMMAHYDVLTQLPNRALFADRFERSIAHSKRDHTLLAVCFLDLDDFKPINDNYGHEIGDLLLIEVASRLKQALREEDTVSRQGGDEFALLLSNFESIGQCETLLSRIHRSLAQPYLIANETHYISASSGTTIYPLDNADIDTLIRHADQAMYQAKLAGKNNYRLFDAGNDQKIMTQHTRLQEIKRALENNEFCLYYQPKVNMKTGKVFGAEALIRWLHPEKGLISPSDFLPIINGTMLEIELGDWVINTALAQAELWLKQDIELEISVNIASSHLQSASFITQLNEALLRHPNVQAKHLQLEILESSDLGDIETIRSIIQTCRELLDVKIALDDFGTGYSSLTHLRILHVNVIKIDQSFIRDMLDDPNDYAIIEGVISLASSFNRTVIAEGVETAEHGNTLLLMGCNAAQGYEISPPLPGHVFPNWLKHYQPNRDWINHGALKLTSKETKLKLMLLSTQHWYDTFIRRQSEPAKLNTKWPLMNPKFCQHSSWLKRAHDEQIFDMKWLQSLEDAHEEMHMIATQIMIKHQDKHATVSPEDLSLLHEAFVYMMQILNTDNTN</sequence>
<dbReference type="InterPro" id="IPR001610">
    <property type="entry name" value="PAC"/>
</dbReference>
<name>A0A0F9PFC5_9ZZZZ</name>
<reference evidence="6" key="1">
    <citation type="journal article" date="2015" name="Nature">
        <title>Complex archaea that bridge the gap between prokaryotes and eukaryotes.</title>
        <authorList>
            <person name="Spang A."/>
            <person name="Saw J.H."/>
            <person name="Jorgensen S.L."/>
            <person name="Zaremba-Niedzwiedzka K."/>
            <person name="Martijn J."/>
            <person name="Lind A.E."/>
            <person name="van Eijk R."/>
            <person name="Schleper C."/>
            <person name="Guy L."/>
            <person name="Ettema T.J."/>
        </authorList>
    </citation>
    <scope>NUCLEOTIDE SEQUENCE</scope>
</reference>
<dbReference type="SUPFAM" id="SSF55785">
    <property type="entry name" value="PYP-like sensor domain (PAS domain)"/>
    <property type="match status" value="1"/>
</dbReference>
<dbReference type="SMART" id="SM00091">
    <property type="entry name" value="PAS"/>
    <property type="match status" value="1"/>
</dbReference>
<dbReference type="Gene3D" id="3.30.70.270">
    <property type="match status" value="1"/>
</dbReference>
<dbReference type="Gene3D" id="3.30.450.20">
    <property type="entry name" value="PAS domain"/>
    <property type="match status" value="1"/>
</dbReference>
<keyword evidence="1" id="KW-0472">Membrane</keyword>
<evidence type="ECO:0000313" key="6">
    <source>
        <dbReference type="EMBL" id="KKN23187.1"/>
    </source>
</evidence>
<keyword evidence="1" id="KW-1133">Transmembrane helix</keyword>
<dbReference type="Pfam" id="PF13426">
    <property type="entry name" value="PAS_9"/>
    <property type="match status" value="1"/>
</dbReference>
<evidence type="ECO:0000259" key="2">
    <source>
        <dbReference type="PROSITE" id="PS50112"/>
    </source>
</evidence>
<dbReference type="SUPFAM" id="SSF55781">
    <property type="entry name" value="GAF domain-like"/>
    <property type="match status" value="1"/>
</dbReference>
<dbReference type="InterPro" id="IPR001633">
    <property type="entry name" value="EAL_dom"/>
</dbReference>
<dbReference type="SMART" id="SM00065">
    <property type="entry name" value="GAF"/>
    <property type="match status" value="1"/>
</dbReference>
<dbReference type="PROSITE" id="PS50112">
    <property type="entry name" value="PAS"/>
    <property type="match status" value="1"/>
</dbReference>
<comment type="caution">
    <text evidence="6">The sequence shown here is derived from an EMBL/GenBank/DDBJ whole genome shotgun (WGS) entry which is preliminary data.</text>
</comment>
<accession>A0A0F9PFC5</accession>
<dbReference type="SUPFAM" id="SSF55073">
    <property type="entry name" value="Nucleotide cyclase"/>
    <property type="match status" value="1"/>
</dbReference>
<dbReference type="NCBIfam" id="TIGR00229">
    <property type="entry name" value="sensory_box"/>
    <property type="match status" value="1"/>
</dbReference>
<evidence type="ECO:0000259" key="5">
    <source>
        <dbReference type="PROSITE" id="PS50887"/>
    </source>
</evidence>
<dbReference type="SUPFAM" id="SSF141868">
    <property type="entry name" value="EAL domain-like"/>
    <property type="match status" value="1"/>
</dbReference>
<dbReference type="InterPro" id="IPR029016">
    <property type="entry name" value="GAF-like_dom_sf"/>
</dbReference>
<dbReference type="InterPro" id="IPR000160">
    <property type="entry name" value="GGDEF_dom"/>
</dbReference>
<evidence type="ECO:0000259" key="4">
    <source>
        <dbReference type="PROSITE" id="PS50883"/>
    </source>
</evidence>
<dbReference type="InterPro" id="IPR003018">
    <property type="entry name" value="GAF"/>
</dbReference>
<dbReference type="InterPro" id="IPR052155">
    <property type="entry name" value="Biofilm_reg_signaling"/>
</dbReference>
<dbReference type="FunFam" id="3.30.70.270:FF:000001">
    <property type="entry name" value="Diguanylate cyclase domain protein"/>
    <property type="match status" value="1"/>
</dbReference>
<dbReference type="InterPro" id="IPR035919">
    <property type="entry name" value="EAL_sf"/>
</dbReference>
<dbReference type="CDD" id="cd01948">
    <property type="entry name" value="EAL"/>
    <property type="match status" value="1"/>
</dbReference>
<dbReference type="Gene3D" id="3.30.450.40">
    <property type="match status" value="1"/>
</dbReference>
<dbReference type="EMBL" id="LAZR01002996">
    <property type="protein sequence ID" value="KKN23187.1"/>
    <property type="molecule type" value="Genomic_DNA"/>
</dbReference>
<dbReference type="InterPro" id="IPR035965">
    <property type="entry name" value="PAS-like_dom_sf"/>
</dbReference>
<dbReference type="InterPro" id="IPR029787">
    <property type="entry name" value="Nucleotide_cyclase"/>
</dbReference>
<dbReference type="CDD" id="cd01949">
    <property type="entry name" value="GGDEF"/>
    <property type="match status" value="1"/>
</dbReference>
<evidence type="ECO:0000259" key="3">
    <source>
        <dbReference type="PROSITE" id="PS50113"/>
    </source>
</evidence>
<organism evidence="6">
    <name type="scientific">marine sediment metagenome</name>
    <dbReference type="NCBI Taxonomy" id="412755"/>
    <lineage>
        <taxon>unclassified sequences</taxon>
        <taxon>metagenomes</taxon>
        <taxon>ecological metagenomes</taxon>
    </lineage>
</organism>
<gene>
    <name evidence="6" type="ORF">LCGC14_0907510</name>
</gene>
<feature type="domain" description="EAL" evidence="4">
    <location>
        <begin position="708"/>
        <end position="963"/>
    </location>
</feature>
<dbReference type="PROSITE" id="PS50883">
    <property type="entry name" value="EAL"/>
    <property type="match status" value="1"/>
</dbReference>
<evidence type="ECO:0000256" key="1">
    <source>
        <dbReference type="SAM" id="Phobius"/>
    </source>
</evidence>
<protein>
    <recommendedName>
        <fullName evidence="7">Diguanylate cyclase/phosphodiesterase with PAS/PAC and GAF sensor(S)</fullName>
    </recommendedName>
</protein>
<dbReference type="InterPro" id="IPR000014">
    <property type="entry name" value="PAS"/>
</dbReference>
<feature type="domain" description="PAC" evidence="3">
    <location>
        <begin position="482"/>
        <end position="534"/>
    </location>
</feature>
<dbReference type="SMART" id="SM00267">
    <property type="entry name" value="GGDEF"/>
    <property type="match status" value="1"/>
</dbReference>
<dbReference type="PROSITE" id="PS50113">
    <property type="entry name" value="PAC"/>
    <property type="match status" value="1"/>
</dbReference>
<dbReference type="Pfam" id="PF00563">
    <property type="entry name" value="EAL"/>
    <property type="match status" value="1"/>
</dbReference>
<keyword evidence="1" id="KW-0812">Transmembrane</keyword>
<dbReference type="NCBIfam" id="TIGR00254">
    <property type="entry name" value="GGDEF"/>
    <property type="match status" value="1"/>
</dbReference>
<dbReference type="CDD" id="cd00130">
    <property type="entry name" value="PAS"/>
    <property type="match status" value="1"/>
</dbReference>